<dbReference type="PANTHER" id="PTHR21576">
    <property type="entry name" value="UNCHARACTERIZED NODULIN-LIKE PROTEIN"/>
    <property type="match status" value="1"/>
</dbReference>
<keyword evidence="7" id="KW-1185">Reference proteome</keyword>
<feature type="transmembrane region" description="Helical" evidence="5">
    <location>
        <begin position="394"/>
        <end position="413"/>
    </location>
</feature>
<dbReference type="OrthoDB" id="410267at2759"/>
<comment type="caution">
    <text evidence="6">The sequence shown here is derived from an EMBL/GenBank/DDBJ whole genome shotgun (WGS) entry which is preliminary data.</text>
</comment>
<dbReference type="EMBL" id="JABCKV010000125">
    <property type="protein sequence ID" value="KAG5643241.1"/>
    <property type="molecule type" value="Genomic_DNA"/>
</dbReference>
<keyword evidence="4 5" id="KW-0472">Membrane</keyword>
<protein>
    <recommendedName>
        <fullName evidence="8">MFS transporter</fullName>
    </recommendedName>
</protein>
<feature type="transmembrane region" description="Helical" evidence="5">
    <location>
        <begin position="453"/>
        <end position="472"/>
    </location>
</feature>
<dbReference type="Gene3D" id="1.20.1250.20">
    <property type="entry name" value="MFS general substrate transporter like domains"/>
    <property type="match status" value="1"/>
</dbReference>
<keyword evidence="3 5" id="KW-1133">Transmembrane helix</keyword>
<evidence type="ECO:0000256" key="1">
    <source>
        <dbReference type="ARBA" id="ARBA00004141"/>
    </source>
</evidence>
<reference evidence="6" key="2">
    <citation type="submission" date="2021-10" db="EMBL/GenBank/DDBJ databases">
        <title>Phylogenomics reveals ancestral predisposition of the termite-cultivated fungus Termitomyces towards a domesticated lifestyle.</title>
        <authorList>
            <person name="Auxier B."/>
            <person name="Grum-Grzhimaylo A."/>
            <person name="Cardenas M.E."/>
            <person name="Lodge J.D."/>
            <person name="Laessoe T."/>
            <person name="Pedersen O."/>
            <person name="Smith M.E."/>
            <person name="Kuyper T.W."/>
            <person name="Franco-Molano E.A."/>
            <person name="Baroni T.J."/>
            <person name="Aanen D.K."/>
        </authorList>
    </citation>
    <scope>NUCLEOTIDE SEQUENCE</scope>
    <source>
        <strain evidence="6">AP01</strain>
        <tissue evidence="6">Mycelium</tissue>
    </source>
</reference>
<gene>
    <name evidence="6" type="ORF">DXG03_001290</name>
</gene>
<feature type="transmembrane region" description="Helical" evidence="5">
    <location>
        <begin position="478"/>
        <end position="498"/>
    </location>
</feature>
<feature type="transmembrane region" description="Helical" evidence="5">
    <location>
        <begin position="419"/>
        <end position="441"/>
    </location>
</feature>
<dbReference type="PANTHER" id="PTHR21576:SF160">
    <property type="entry name" value="NODULIN-LIKE DOMAIN-CONTAINING PROTEIN"/>
    <property type="match status" value="1"/>
</dbReference>
<dbReference type="Proteomes" id="UP000775547">
    <property type="component" value="Unassembled WGS sequence"/>
</dbReference>
<dbReference type="Pfam" id="PF07690">
    <property type="entry name" value="MFS_1"/>
    <property type="match status" value="1"/>
</dbReference>
<proteinExistence type="predicted"/>
<evidence type="ECO:0000256" key="4">
    <source>
        <dbReference type="ARBA" id="ARBA00023136"/>
    </source>
</evidence>
<feature type="transmembrane region" description="Helical" evidence="5">
    <location>
        <begin position="225"/>
        <end position="244"/>
    </location>
</feature>
<feature type="transmembrane region" description="Helical" evidence="5">
    <location>
        <begin position="314"/>
        <end position="332"/>
    </location>
</feature>
<dbReference type="InterPro" id="IPR011701">
    <property type="entry name" value="MFS"/>
</dbReference>
<comment type="subcellular location">
    <subcellularLocation>
        <location evidence="1">Membrane</location>
        <topology evidence="1">Multi-pass membrane protein</topology>
    </subcellularLocation>
</comment>
<evidence type="ECO:0000313" key="6">
    <source>
        <dbReference type="EMBL" id="KAG5643241.1"/>
    </source>
</evidence>
<dbReference type="AlphaFoldDB" id="A0A9P7K9B5"/>
<dbReference type="GO" id="GO:0000329">
    <property type="term" value="C:fungal-type vacuole membrane"/>
    <property type="evidence" value="ECO:0007669"/>
    <property type="project" value="TreeGrafter"/>
</dbReference>
<accession>A0A9P7K9B5</accession>
<sequence length="572" mass="61764">MAKALPDEMQDLLAFCGDAARYYGEVGRHSYVRPTPTLQYASHALQIIAANVAGGQKGQTMSFQLAKQLQITHTQLNIVGFAGNGEFALTDYDVLALIEWAAGVYSSGPFWGRIVDLRGPQILLVSAFALLLTGYSGIRYIYDSGVPEASTTVSTLTFSLLVLCSFMTGAGGNGGLTSAVNSTAKTFPDKARATATGIVLSGFGLSAFLFSTVSRVQFAGNTSSFILLLALGTSIPMVFGFFFVRPIPLPPIDPVSGVEHGESSENPEESEENRALLAQAVIPDAPVRLSRRAALSQGLLPNVYGVKLFASTDFWLLFIILSLLSGTGLMFINNVGSMSQALYAKSTAIYNPIEAARWQADQVSAISLLNCAGRIFIGLVSDYAKLTFDLPRSYSLVIASTLFFISQILAANIDDIQNLWMASTMLGLAHGSVFAIFPNVCIEWFGLRKSSGILIRILSLTVTLFLSLAAHFSENWGYLGISPIIAGNLFSVVFGLTLDKHDQRPTESSTVLVSDATQCVLGRQCYVDALHLTTGSCFLALVLSVWASWRDRRKLAASSKRRNEAVWENNEE</sequence>
<name>A0A9P7K9B5_9AGAR</name>
<evidence type="ECO:0000313" key="7">
    <source>
        <dbReference type="Proteomes" id="UP000775547"/>
    </source>
</evidence>
<evidence type="ECO:0008006" key="8">
    <source>
        <dbReference type="Google" id="ProtNLM"/>
    </source>
</evidence>
<dbReference type="GO" id="GO:0022857">
    <property type="term" value="F:transmembrane transporter activity"/>
    <property type="evidence" value="ECO:0007669"/>
    <property type="project" value="InterPro"/>
</dbReference>
<dbReference type="SUPFAM" id="SSF103473">
    <property type="entry name" value="MFS general substrate transporter"/>
    <property type="match status" value="1"/>
</dbReference>
<evidence type="ECO:0000256" key="2">
    <source>
        <dbReference type="ARBA" id="ARBA00022692"/>
    </source>
</evidence>
<feature type="transmembrane region" description="Helical" evidence="5">
    <location>
        <begin position="153"/>
        <end position="171"/>
    </location>
</feature>
<evidence type="ECO:0000256" key="5">
    <source>
        <dbReference type="SAM" id="Phobius"/>
    </source>
</evidence>
<feature type="transmembrane region" description="Helical" evidence="5">
    <location>
        <begin position="122"/>
        <end position="141"/>
    </location>
</feature>
<feature type="transmembrane region" description="Helical" evidence="5">
    <location>
        <begin position="191"/>
        <end position="213"/>
    </location>
</feature>
<dbReference type="InterPro" id="IPR036259">
    <property type="entry name" value="MFS_trans_sf"/>
</dbReference>
<evidence type="ECO:0000256" key="3">
    <source>
        <dbReference type="ARBA" id="ARBA00022989"/>
    </source>
</evidence>
<organism evidence="6 7">
    <name type="scientific">Asterophora parasitica</name>
    <dbReference type="NCBI Taxonomy" id="117018"/>
    <lineage>
        <taxon>Eukaryota</taxon>
        <taxon>Fungi</taxon>
        <taxon>Dikarya</taxon>
        <taxon>Basidiomycota</taxon>
        <taxon>Agaricomycotina</taxon>
        <taxon>Agaricomycetes</taxon>
        <taxon>Agaricomycetidae</taxon>
        <taxon>Agaricales</taxon>
        <taxon>Tricholomatineae</taxon>
        <taxon>Lyophyllaceae</taxon>
        <taxon>Asterophora</taxon>
    </lineage>
</organism>
<keyword evidence="2 5" id="KW-0812">Transmembrane</keyword>
<reference evidence="6" key="1">
    <citation type="submission" date="2020-07" db="EMBL/GenBank/DDBJ databases">
        <authorList>
            <person name="Nieuwenhuis M."/>
            <person name="Van De Peppel L.J.J."/>
        </authorList>
    </citation>
    <scope>NUCLEOTIDE SEQUENCE</scope>
    <source>
        <strain evidence="6">AP01</strain>
        <tissue evidence="6">Mycelium</tissue>
    </source>
</reference>